<dbReference type="Pfam" id="PF09093">
    <property type="entry name" value="Lyase_catalyt"/>
    <property type="match status" value="1"/>
</dbReference>
<evidence type="ECO:0000259" key="8">
    <source>
        <dbReference type="Pfam" id="PF02278"/>
    </source>
</evidence>
<feature type="domain" description="Polysaccharide lyase family 8 central" evidence="8">
    <location>
        <begin position="697"/>
        <end position="981"/>
    </location>
</feature>
<dbReference type="SUPFAM" id="SSF48230">
    <property type="entry name" value="Chondroitin AC/alginate lyase"/>
    <property type="match status" value="1"/>
</dbReference>
<reference evidence="12" key="1">
    <citation type="journal article" date="2019" name="Int. J. Syst. Evol. Microbiol.">
        <title>The Global Catalogue of Microorganisms (GCM) 10K type strain sequencing project: providing services to taxonomists for standard genome sequencing and annotation.</title>
        <authorList>
            <consortium name="The Broad Institute Genomics Platform"/>
            <consortium name="The Broad Institute Genome Sequencing Center for Infectious Disease"/>
            <person name="Wu L."/>
            <person name="Ma J."/>
        </authorList>
    </citation>
    <scope>NUCLEOTIDE SEQUENCE [LARGE SCALE GENOMIC DNA]</scope>
    <source>
        <strain evidence="12">CGMCC 1.12811</strain>
    </source>
</reference>
<dbReference type="Pfam" id="PF02278">
    <property type="entry name" value="Lyase_8"/>
    <property type="match status" value="1"/>
</dbReference>
<protein>
    <submittedName>
        <fullName evidence="11">Uncharacterized protein</fullName>
    </submittedName>
</protein>
<dbReference type="Gene3D" id="2.60.220.10">
    <property type="entry name" value="Polysaccharide lyase family 8-like, C-terminal"/>
    <property type="match status" value="1"/>
</dbReference>
<comment type="caution">
    <text evidence="11">The sequence shown here is derived from an EMBL/GenBank/DDBJ whole genome shotgun (WGS) entry which is preliminary data.</text>
</comment>
<evidence type="ECO:0000313" key="12">
    <source>
        <dbReference type="Proteomes" id="UP000658793"/>
    </source>
</evidence>
<feature type="chain" id="PRO_5045433323" evidence="7">
    <location>
        <begin position="22"/>
        <end position="1518"/>
    </location>
</feature>
<dbReference type="EMBL" id="BMGA01000006">
    <property type="protein sequence ID" value="GGA82328.1"/>
    <property type="molecule type" value="Genomic_DNA"/>
</dbReference>
<keyword evidence="4 7" id="KW-0732">Signal</keyword>
<evidence type="ECO:0000259" key="9">
    <source>
        <dbReference type="Pfam" id="PF09093"/>
    </source>
</evidence>
<dbReference type="InterPro" id="IPR039174">
    <property type="entry name" value="Chondroitin_ABC_lyase"/>
</dbReference>
<dbReference type="InterPro" id="IPR011071">
    <property type="entry name" value="Lyase_8-like_C"/>
</dbReference>
<dbReference type="Gene3D" id="2.60.40.10">
    <property type="entry name" value="Immunoglobulins"/>
    <property type="match status" value="1"/>
</dbReference>
<dbReference type="NCBIfam" id="TIGR04183">
    <property type="entry name" value="Por_Secre_tail"/>
    <property type="match status" value="1"/>
</dbReference>
<dbReference type="InterPro" id="IPR026444">
    <property type="entry name" value="Secre_tail"/>
</dbReference>
<organism evidence="11 12">
    <name type="scientific">Flavobacterium palustre</name>
    <dbReference type="NCBI Taxonomy" id="1476463"/>
    <lineage>
        <taxon>Bacteria</taxon>
        <taxon>Pseudomonadati</taxon>
        <taxon>Bacteroidota</taxon>
        <taxon>Flavobacteriia</taxon>
        <taxon>Flavobacteriales</taxon>
        <taxon>Flavobacteriaceae</taxon>
        <taxon>Flavobacterium</taxon>
    </lineage>
</organism>
<dbReference type="PANTHER" id="PTHR37322:SF3">
    <property type="entry name" value="CHONDROITIN SULFATE ABC EXOLYASE"/>
    <property type="match status" value="1"/>
</dbReference>
<evidence type="ECO:0000256" key="4">
    <source>
        <dbReference type="ARBA" id="ARBA00022729"/>
    </source>
</evidence>
<keyword evidence="5" id="KW-0106">Calcium</keyword>
<feature type="signal peptide" evidence="7">
    <location>
        <begin position="1"/>
        <end position="21"/>
    </location>
</feature>
<dbReference type="InterPro" id="IPR003159">
    <property type="entry name" value="Lyase_8_central_dom"/>
</dbReference>
<accession>A0ABQ1HLQ7</accession>
<proteinExistence type="inferred from homology"/>
<dbReference type="PANTHER" id="PTHR37322">
    <property type="match status" value="1"/>
</dbReference>
<evidence type="ECO:0000256" key="1">
    <source>
        <dbReference type="ARBA" id="ARBA00001913"/>
    </source>
</evidence>
<feature type="domain" description="Lyase catalytic" evidence="9">
    <location>
        <begin position="535"/>
        <end position="674"/>
    </location>
</feature>
<name>A0ABQ1HLQ7_9FLAO</name>
<keyword evidence="6" id="KW-0456">Lyase</keyword>
<evidence type="ECO:0000256" key="5">
    <source>
        <dbReference type="ARBA" id="ARBA00022837"/>
    </source>
</evidence>
<keyword evidence="12" id="KW-1185">Reference proteome</keyword>
<evidence type="ECO:0000256" key="6">
    <source>
        <dbReference type="ARBA" id="ARBA00023239"/>
    </source>
</evidence>
<dbReference type="Gene3D" id="2.70.98.10">
    <property type="match status" value="1"/>
</dbReference>
<dbReference type="InterPro" id="IPR014718">
    <property type="entry name" value="GH-type_carb-bd"/>
</dbReference>
<sequence length="1518" mass="164809">MKTKITLLLIYLVLISHGINAQITIDTNNFNWSKIEDSSPVTLNYTDADNGDGLNDGAMLLKSSATTPALQGLQYSLGGNPQTAEQINLEVKYFQIGSSFLKFKIQVYNATDNLVLGESAIFTTAAGVVGTATFAYTFTASSVGDQIIVRFVRADDLNPVRQAGIDYLKVSGQFISMQAPLVPFDTDVYNWTKIENSSGVVFVTNDADNGDGLNDGAIQIKGTANTPALQGVQYLLTGNPISGGQISIETKYYSNSSSFATFKMQVYNVTDNIVLAESTAITVSANSAPASALLSYIFTASSVGDQIAVRFVRADDLNPVRIAALDYVKVNGKFVTMEPPVLCSPTFSFDLPLTTATPSEINDLVAIRASLSNQLLGTTPPSASQMTTAISQYNALNIMVTGNKITGNPITDDAQISFLKMFARYLKFNPNDTSVSDMAMKTVWYATVQNCNKINSALTFYNYPTLSQGAIFLNSYLPDSVKDLFGNTLQTETESFKYLFEPNYDFNTTQSNGAINTDTMYLNIDILLAYSDWFKTNDEKIRFLKTVKRYIDRFLIYTYGQKDGLKKDGLGNHHNNSYDGYMYAYATVSRAIKSMEGTGFQIDQPSYMRFRDAVYAQTMYSNDAGVKPFALAGRNPQTKTTSLASSTLANTAIFGGKILGLESADPALAGIYNRKYGVNNNFNNSTVAPFEEAYIQFNYANLGIYRKNNWVASMKGQSDILWGSEIYINQNRFGRYQSYGALEIIYPGNATTGNGYSDIGWDWNYNPGATTIVLPWDKLHAEKERIDETNTYGFAGSLALNQLNKSVLSHTTGQSGLFAMKFKEKSSTGFGGTYGPSTHNGTFEFTKTYFAIDDFIICLGNSIKNNDTANPTVTTLFQRLNNNTIDVLVNGEVKTNQSEDSFTDASANWIIDNYNTGYYVLPNSGILKIRNSNQITPYQNQTTPSQATIDSNVGNNYHLAYLDHGTSPTNSSYEFVCIPSANTSRMTTFAQQMQSAEKPYVVHQNNANQQIIEHKVSKTWAYALPSANASITDGVLKANDLPCLVMYKGLNANSSEIILSVSNPDMGANPSESKVITLNLNYEWNITQANPNANIGSASANGTTISFTVADGFPVEIKLTMANPCVLLNATPVTPTVEIAQPTYTVATGSITVTSAIENLSFSLDGITFENTTGIFGNLASGDYTVYAKNTDGCISVGANVTINPQPLAPTVSISSPLANTSYTSLASITITADAADADGSVTKVEFFNETTKLGEDLTAPYSFNWNNVSAGSYSITAKATDNDNAVKVSETVNVNAICPSVQVSIPDVYAMNPAIDDKNTIYLGYGPTSITLNTLVQGDQNVSYNWNTGATTQSISVSQAGTYTVTVSYAGGCQTTASITIDILDVRCGNDNTKVQICHNNKLICVAQSAVQSHLDHGDKLGSCSETSKTASKEEVASSSNFTVYPNPVEDYFSISLSSLLDPNAKISIYNSVGNKLRELRFTTLPQQVYVADLPSGNYIVVAQNGYETFRSTIVKQ</sequence>
<dbReference type="Pfam" id="PF18962">
    <property type="entry name" value="Por_Secre_tail"/>
    <property type="match status" value="1"/>
</dbReference>
<feature type="domain" description="Secretion system C-terminal sorting" evidence="10">
    <location>
        <begin position="1445"/>
        <end position="1511"/>
    </location>
</feature>
<dbReference type="Gene3D" id="1.50.10.100">
    <property type="entry name" value="Chondroitin AC/alginate lyase"/>
    <property type="match status" value="1"/>
</dbReference>
<dbReference type="Proteomes" id="UP000658793">
    <property type="component" value="Unassembled WGS sequence"/>
</dbReference>
<evidence type="ECO:0000313" key="11">
    <source>
        <dbReference type="EMBL" id="GGA82328.1"/>
    </source>
</evidence>
<dbReference type="SUPFAM" id="SSF74650">
    <property type="entry name" value="Galactose mutarotase-like"/>
    <property type="match status" value="1"/>
</dbReference>
<dbReference type="SUPFAM" id="SSF49863">
    <property type="entry name" value="Hyaluronate lyase-like, C-terminal domain"/>
    <property type="match status" value="1"/>
</dbReference>
<evidence type="ECO:0000256" key="7">
    <source>
        <dbReference type="SAM" id="SignalP"/>
    </source>
</evidence>
<evidence type="ECO:0000256" key="2">
    <source>
        <dbReference type="ARBA" id="ARBA00006699"/>
    </source>
</evidence>
<dbReference type="InterPro" id="IPR008929">
    <property type="entry name" value="Chondroitin_lyas"/>
</dbReference>
<evidence type="ECO:0000256" key="3">
    <source>
        <dbReference type="ARBA" id="ARBA00011245"/>
    </source>
</evidence>
<dbReference type="InterPro" id="IPR011013">
    <property type="entry name" value="Gal_mutarotase_sf_dom"/>
</dbReference>
<gene>
    <name evidence="11" type="ORF">GCM10008015_23800</name>
</gene>
<dbReference type="RefSeq" id="WP_188494531.1">
    <property type="nucleotide sequence ID" value="NZ_BMGA01000006.1"/>
</dbReference>
<comment type="subunit">
    <text evidence="3">Monomer.</text>
</comment>
<dbReference type="InterPro" id="IPR015177">
    <property type="entry name" value="Lyase_catalyt"/>
</dbReference>
<dbReference type="Pfam" id="PF17957">
    <property type="entry name" value="Big_7"/>
    <property type="match status" value="1"/>
</dbReference>
<dbReference type="InterPro" id="IPR013783">
    <property type="entry name" value="Ig-like_fold"/>
</dbReference>
<comment type="similarity">
    <text evidence="2">Belongs to the polysaccharide lyase 8 family.</text>
</comment>
<evidence type="ECO:0000259" key="10">
    <source>
        <dbReference type="Pfam" id="PF18962"/>
    </source>
</evidence>
<comment type="cofactor">
    <cofactor evidence="1">
        <name>Ca(2+)</name>
        <dbReference type="ChEBI" id="CHEBI:29108"/>
    </cofactor>
</comment>